<evidence type="ECO:0000313" key="1">
    <source>
        <dbReference type="Ensembl" id="ENSECRP00000005929.1"/>
    </source>
</evidence>
<dbReference type="GO" id="GO:0005764">
    <property type="term" value="C:lysosome"/>
    <property type="evidence" value="ECO:0007669"/>
    <property type="project" value="TreeGrafter"/>
</dbReference>
<keyword evidence="2" id="KW-1185">Reference proteome</keyword>
<dbReference type="RefSeq" id="XP_028657292.1">
    <property type="nucleotide sequence ID" value="XM_028801459.2"/>
</dbReference>
<evidence type="ECO:0000313" key="2">
    <source>
        <dbReference type="Proteomes" id="UP000694620"/>
    </source>
</evidence>
<dbReference type="CTD" id="55317"/>
<dbReference type="Ensembl" id="ENSECRT00000006028.1">
    <property type="protein sequence ID" value="ENSECRP00000005929.1"/>
    <property type="gene ID" value="ENSECRG00000003964.1"/>
</dbReference>
<dbReference type="GeneID" id="114651637"/>
<dbReference type="InterPro" id="IPR029392">
    <property type="entry name" value="AP-5_subunit_s1"/>
</dbReference>
<dbReference type="PANTHER" id="PTHR16120:SF0">
    <property type="entry name" value="AP-5 COMPLEX SUBUNIT SIGMA-1"/>
    <property type="match status" value="1"/>
</dbReference>
<accession>A0A8C4RRL7</accession>
<reference evidence="1" key="3">
    <citation type="submission" date="2025-09" db="UniProtKB">
        <authorList>
            <consortium name="Ensembl"/>
        </authorList>
    </citation>
    <scope>IDENTIFICATION</scope>
</reference>
<dbReference type="GO" id="GO:0016197">
    <property type="term" value="P:endosomal transport"/>
    <property type="evidence" value="ECO:0007669"/>
    <property type="project" value="InterPro"/>
</dbReference>
<dbReference type="Proteomes" id="UP000694620">
    <property type="component" value="Chromosome 5"/>
</dbReference>
<reference evidence="1" key="1">
    <citation type="submission" date="2021-06" db="EMBL/GenBank/DDBJ databases">
        <authorList>
            <consortium name="Wellcome Sanger Institute Data Sharing"/>
        </authorList>
    </citation>
    <scope>NUCLEOTIDE SEQUENCE [LARGE SCALE GENOMIC DNA]</scope>
</reference>
<sequence>MVHAFVIHTLCPGNSGSGSVCRVLYSKVFSIETLEATSENREVTRLKQKEQIAAVARQVTSACSLSRQAAGKSILDLSQTTLDESSALLDADYGVFRLFAGEPFQQEKVVLWLGVISIGFTMVCEPHDNLLLAENVLRTLASHCLEHLRLLGPGTDILLKADRTEAILNRFLPHGQLLFTNHRFMQALEKDLGAYMAK</sequence>
<dbReference type="GO" id="GO:0000724">
    <property type="term" value="P:double-strand break repair via homologous recombination"/>
    <property type="evidence" value="ECO:0007669"/>
    <property type="project" value="InterPro"/>
</dbReference>
<dbReference type="GO" id="GO:0005770">
    <property type="term" value="C:late endosome"/>
    <property type="evidence" value="ECO:0007669"/>
    <property type="project" value="TreeGrafter"/>
</dbReference>
<dbReference type="GO" id="GO:0030119">
    <property type="term" value="C:AP-type membrane coat adaptor complex"/>
    <property type="evidence" value="ECO:0007669"/>
    <property type="project" value="InterPro"/>
</dbReference>
<name>A0A8C4RRL7_ERPCA</name>
<organism evidence="1 2">
    <name type="scientific">Erpetoichthys calabaricus</name>
    <name type="common">Rope fish</name>
    <name type="synonym">Calamoichthys calabaricus</name>
    <dbReference type="NCBI Taxonomy" id="27687"/>
    <lineage>
        <taxon>Eukaryota</taxon>
        <taxon>Metazoa</taxon>
        <taxon>Chordata</taxon>
        <taxon>Craniata</taxon>
        <taxon>Vertebrata</taxon>
        <taxon>Euteleostomi</taxon>
        <taxon>Actinopterygii</taxon>
        <taxon>Polypteriformes</taxon>
        <taxon>Polypteridae</taxon>
        <taxon>Erpetoichthys</taxon>
    </lineage>
</organism>
<dbReference type="GO" id="GO:0005829">
    <property type="term" value="C:cytosol"/>
    <property type="evidence" value="ECO:0007669"/>
    <property type="project" value="TreeGrafter"/>
</dbReference>
<dbReference type="GeneTree" id="ENSGT00390000013178"/>
<dbReference type="OrthoDB" id="370698at2759"/>
<reference evidence="1" key="2">
    <citation type="submission" date="2025-08" db="UniProtKB">
        <authorList>
            <consortium name="Ensembl"/>
        </authorList>
    </citation>
    <scope>IDENTIFICATION</scope>
</reference>
<dbReference type="AlphaFoldDB" id="A0A8C4RRL7"/>
<dbReference type="Pfam" id="PF15001">
    <property type="entry name" value="AP-5_subunit_s1"/>
    <property type="match status" value="1"/>
</dbReference>
<protein>
    <submittedName>
        <fullName evidence="1">Adaptor related protein complex 5 subunit sigma 1</fullName>
    </submittedName>
</protein>
<proteinExistence type="predicted"/>
<dbReference type="PANTHER" id="PTHR16120">
    <property type="entry name" value="AP-5 COMPLEX SUBUNIT SIGMA-1"/>
    <property type="match status" value="1"/>
</dbReference>
<gene>
    <name evidence="1" type="primary">AP5S1</name>
    <name evidence="1" type="synonym">ap5s1</name>
</gene>